<dbReference type="InterPro" id="IPR000524">
    <property type="entry name" value="Tscrpt_reg_HTH_GntR"/>
</dbReference>
<dbReference type="SMART" id="SM00345">
    <property type="entry name" value="HTH_GNTR"/>
    <property type="match status" value="1"/>
</dbReference>
<dbReference type="PANTHER" id="PTHR43537:SF5">
    <property type="entry name" value="UXU OPERON TRANSCRIPTIONAL REGULATOR"/>
    <property type="match status" value="1"/>
</dbReference>
<dbReference type="SMART" id="SM00895">
    <property type="entry name" value="FCD"/>
    <property type="match status" value="1"/>
</dbReference>
<dbReference type="InterPro" id="IPR036390">
    <property type="entry name" value="WH_DNA-bd_sf"/>
</dbReference>
<keyword evidence="6" id="KW-1185">Reference proteome</keyword>
<dbReference type="Gene3D" id="1.20.120.530">
    <property type="entry name" value="GntR ligand-binding domain-like"/>
    <property type="match status" value="1"/>
</dbReference>
<evidence type="ECO:0000256" key="2">
    <source>
        <dbReference type="ARBA" id="ARBA00023125"/>
    </source>
</evidence>
<name>A0ABS9XA40_9ACTN</name>
<feature type="domain" description="HTH gntR-type" evidence="4">
    <location>
        <begin position="13"/>
        <end position="81"/>
    </location>
</feature>
<dbReference type="PRINTS" id="PR00035">
    <property type="entry name" value="HTHGNTR"/>
</dbReference>
<dbReference type="SUPFAM" id="SSF48008">
    <property type="entry name" value="GntR ligand-binding domain-like"/>
    <property type="match status" value="1"/>
</dbReference>
<protein>
    <submittedName>
        <fullName evidence="5">GntR family transcriptional regulator</fullName>
    </submittedName>
</protein>
<dbReference type="InterPro" id="IPR011711">
    <property type="entry name" value="GntR_C"/>
</dbReference>
<dbReference type="Pfam" id="PF07729">
    <property type="entry name" value="FCD"/>
    <property type="match status" value="1"/>
</dbReference>
<dbReference type="CDD" id="cd07377">
    <property type="entry name" value="WHTH_GntR"/>
    <property type="match status" value="1"/>
</dbReference>
<organism evidence="5 6">
    <name type="scientific">Streptomyces spinosisporus</name>
    <dbReference type="NCBI Taxonomy" id="2927582"/>
    <lineage>
        <taxon>Bacteria</taxon>
        <taxon>Bacillati</taxon>
        <taxon>Actinomycetota</taxon>
        <taxon>Actinomycetes</taxon>
        <taxon>Kitasatosporales</taxon>
        <taxon>Streptomycetaceae</taxon>
        <taxon>Streptomyces</taxon>
    </lineage>
</organism>
<dbReference type="RefSeq" id="WP_016431462.1">
    <property type="nucleotide sequence ID" value="NZ_JALDAX010000001.1"/>
</dbReference>
<keyword evidence="3" id="KW-0804">Transcription</keyword>
<dbReference type="Gene3D" id="1.10.10.10">
    <property type="entry name" value="Winged helix-like DNA-binding domain superfamily/Winged helix DNA-binding domain"/>
    <property type="match status" value="1"/>
</dbReference>
<keyword evidence="1" id="KW-0805">Transcription regulation</keyword>
<keyword evidence="2" id="KW-0238">DNA-binding</keyword>
<sequence>MSVPQTPAKIYRGRVADQIVEDLRGQILSGSLPDGSRLPSERELAAYYDVSGPTVREAVRVLTAMGLVNTRNGSRATVTAQGDTLLAMSIASVVQVERVGAREVLGLLGALNAYAAELAAEHATEDEVGRLRTAAQNVSEAEGAEECAAALRDFFFTLSEISGNPLLAALCRFLTETQIGLALKLSGGDGGDFGRVARPLHAQRMRIVAAVAAKDPRQAAAVVQEYHREALTRIAEVRGTGQETAPLSETGLTEALTGWLRANVVLGGQVSPSRNSLS</sequence>
<evidence type="ECO:0000313" key="5">
    <source>
        <dbReference type="EMBL" id="MCI3238916.1"/>
    </source>
</evidence>
<reference evidence="5" key="1">
    <citation type="submission" date="2022-03" db="EMBL/GenBank/DDBJ databases">
        <title>Streptomyces 7R015 and 7R016 isolated from Barleria lupulina in Thailand.</title>
        <authorList>
            <person name="Kanchanasin P."/>
            <person name="Phongsopitanun W."/>
            <person name="Tanasupawat S."/>
        </authorList>
    </citation>
    <scope>NUCLEOTIDE SEQUENCE</scope>
    <source>
        <strain evidence="5">7R016</strain>
    </source>
</reference>
<evidence type="ECO:0000256" key="1">
    <source>
        <dbReference type="ARBA" id="ARBA00023015"/>
    </source>
</evidence>
<gene>
    <name evidence="5" type="ORF">MQN93_04170</name>
</gene>
<dbReference type="Proteomes" id="UP001165270">
    <property type="component" value="Unassembled WGS sequence"/>
</dbReference>
<dbReference type="InterPro" id="IPR036388">
    <property type="entry name" value="WH-like_DNA-bd_sf"/>
</dbReference>
<dbReference type="PROSITE" id="PS50949">
    <property type="entry name" value="HTH_GNTR"/>
    <property type="match status" value="1"/>
</dbReference>
<dbReference type="PANTHER" id="PTHR43537">
    <property type="entry name" value="TRANSCRIPTIONAL REGULATOR, GNTR FAMILY"/>
    <property type="match status" value="1"/>
</dbReference>
<evidence type="ECO:0000259" key="4">
    <source>
        <dbReference type="PROSITE" id="PS50949"/>
    </source>
</evidence>
<proteinExistence type="predicted"/>
<evidence type="ECO:0000313" key="6">
    <source>
        <dbReference type="Proteomes" id="UP001165270"/>
    </source>
</evidence>
<accession>A0ABS9XA40</accession>
<comment type="caution">
    <text evidence="5">The sequence shown here is derived from an EMBL/GenBank/DDBJ whole genome shotgun (WGS) entry which is preliminary data.</text>
</comment>
<dbReference type="SUPFAM" id="SSF46785">
    <property type="entry name" value="Winged helix' DNA-binding domain"/>
    <property type="match status" value="1"/>
</dbReference>
<dbReference type="InterPro" id="IPR008920">
    <property type="entry name" value="TF_FadR/GntR_C"/>
</dbReference>
<dbReference type="Pfam" id="PF00392">
    <property type="entry name" value="GntR"/>
    <property type="match status" value="1"/>
</dbReference>
<dbReference type="EMBL" id="JALDAX010000001">
    <property type="protein sequence ID" value="MCI3238916.1"/>
    <property type="molecule type" value="Genomic_DNA"/>
</dbReference>
<evidence type="ECO:0000256" key="3">
    <source>
        <dbReference type="ARBA" id="ARBA00023163"/>
    </source>
</evidence>